<dbReference type="EMBL" id="KK914567">
    <property type="protein sequence ID" value="KDP33045.1"/>
    <property type="molecule type" value="Genomic_DNA"/>
</dbReference>
<name>A0A067KL96_JATCU</name>
<keyword evidence="2" id="KW-1185">Reference proteome</keyword>
<evidence type="ECO:0000313" key="2">
    <source>
        <dbReference type="Proteomes" id="UP000027138"/>
    </source>
</evidence>
<gene>
    <name evidence="1" type="ORF">JCGZ_13631</name>
</gene>
<organism evidence="1 2">
    <name type="scientific">Jatropha curcas</name>
    <name type="common">Barbados nut</name>
    <dbReference type="NCBI Taxonomy" id="180498"/>
    <lineage>
        <taxon>Eukaryota</taxon>
        <taxon>Viridiplantae</taxon>
        <taxon>Streptophyta</taxon>
        <taxon>Embryophyta</taxon>
        <taxon>Tracheophyta</taxon>
        <taxon>Spermatophyta</taxon>
        <taxon>Magnoliopsida</taxon>
        <taxon>eudicotyledons</taxon>
        <taxon>Gunneridae</taxon>
        <taxon>Pentapetalae</taxon>
        <taxon>rosids</taxon>
        <taxon>fabids</taxon>
        <taxon>Malpighiales</taxon>
        <taxon>Euphorbiaceae</taxon>
        <taxon>Crotonoideae</taxon>
        <taxon>Jatropheae</taxon>
        <taxon>Jatropha</taxon>
    </lineage>
</organism>
<proteinExistence type="predicted"/>
<accession>A0A067KL96</accession>
<reference evidence="1 2" key="1">
    <citation type="journal article" date="2014" name="PLoS ONE">
        <title>Global Analysis of Gene Expression Profiles in Physic Nut (Jatropha curcas L.) Seedlings Exposed to Salt Stress.</title>
        <authorList>
            <person name="Zhang L."/>
            <person name="Zhang C."/>
            <person name="Wu P."/>
            <person name="Chen Y."/>
            <person name="Li M."/>
            <person name="Jiang H."/>
            <person name="Wu G."/>
        </authorList>
    </citation>
    <scope>NUCLEOTIDE SEQUENCE [LARGE SCALE GENOMIC DNA]</scope>
    <source>
        <strain evidence="2">cv. GZQX0401</strain>
        <tissue evidence="1">Young leaves</tissue>
    </source>
</reference>
<sequence>MASPSYRSGEDFLESLGISLDEVDLMADADNHASMTGVYAQIDPASGLAPLAWRWYKPNLHTVRCKKSLKELRAFFDTCPLEQAEVGPMTARLQSWIQADPDFQRSDALSRRRVVLSHPILRPPALQEVSLDNVDRPALPSEDITEVPIGLVNQMMELILGLQQEVATA</sequence>
<evidence type="ECO:0000313" key="1">
    <source>
        <dbReference type="EMBL" id="KDP33045.1"/>
    </source>
</evidence>
<protein>
    <submittedName>
        <fullName evidence="1">Uncharacterized protein</fullName>
    </submittedName>
</protein>
<dbReference type="Proteomes" id="UP000027138">
    <property type="component" value="Unassembled WGS sequence"/>
</dbReference>
<dbReference type="OrthoDB" id="1704638at2759"/>
<dbReference type="AlphaFoldDB" id="A0A067KL96"/>